<dbReference type="PANTHER" id="PTHR30332">
    <property type="entry name" value="PROBABLE GENERAL SECRETION PATHWAY PROTEIN D"/>
    <property type="match status" value="1"/>
</dbReference>
<keyword evidence="9" id="KW-1185">Reference proteome</keyword>
<organism evidence="8 9">
    <name type="scientific">Marinobacter lutaoensis</name>
    <dbReference type="NCBI Taxonomy" id="135739"/>
    <lineage>
        <taxon>Bacteria</taxon>
        <taxon>Pseudomonadati</taxon>
        <taxon>Pseudomonadota</taxon>
        <taxon>Gammaproteobacteria</taxon>
        <taxon>Pseudomonadales</taxon>
        <taxon>Marinobacteraceae</taxon>
        <taxon>Marinobacter</taxon>
    </lineage>
</organism>
<dbReference type="Proteomes" id="UP000189339">
    <property type="component" value="Unassembled WGS sequence"/>
</dbReference>
<dbReference type="Pfam" id="PF00263">
    <property type="entry name" value="Secretin"/>
    <property type="match status" value="1"/>
</dbReference>
<dbReference type="EMBL" id="MSCW01000009">
    <property type="protein sequence ID" value="ONF42604.1"/>
    <property type="molecule type" value="Genomic_DNA"/>
</dbReference>
<dbReference type="OrthoDB" id="6353334at2"/>
<evidence type="ECO:0000256" key="5">
    <source>
        <dbReference type="SAM" id="MobiDB-lite"/>
    </source>
</evidence>
<feature type="region of interest" description="Disordered" evidence="5">
    <location>
        <begin position="116"/>
        <end position="140"/>
    </location>
</feature>
<feature type="signal peptide" evidence="6">
    <location>
        <begin position="1"/>
        <end position="18"/>
    </location>
</feature>
<accession>A0A1V2DPP3</accession>
<evidence type="ECO:0000256" key="3">
    <source>
        <dbReference type="ARBA" id="ARBA00023136"/>
    </source>
</evidence>
<evidence type="ECO:0000256" key="6">
    <source>
        <dbReference type="SAM" id="SignalP"/>
    </source>
</evidence>
<dbReference type="RefSeq" id="WP_076725551.1">
    <property type="nucleotide sequence ID" value="NZ_MSCW01000009.1"/>
</dbReference>
<dbReference type="GO" id="GO:0015627">
    <property type="term" value="C:type II protein secretion system complex"/>
    <property type="evidence" value="ECO:0007669"/>
    <property type="project" value="TreeGrafter"/>
</dbReference>
<dbReference type="GO" id="GO:0016020">
    <property type="term" value="C:membrane"/>
    <property type="evidence" value="ECO:0007669"/>
    <property type="project" value="UniProtKB-SubCell"/>
</dbReference>
<dbReference type="PANTHER" id="PTHR30332:SF24">
    <property type="entry name" value="SECRETIN GSPD-RELATED"/>
    <property type="match status" value="1"/>
</dbReference>
<dbReference type="InterPro" id="IPR050810">
    <property type="entry name" value="Bact_Secretion_Sys_Channel"/>
</dbReference>
<evidence type="ECO:0000256" key="1">
    <source>
        <dbReference type="ARBA" id="ARBA00004370"/>
    </source>
</evidence>
<evidence type="ECO:0000259" key="7">
    <source>
        <dbReference type="Pfam" id="PF00263"/>
    </source>
</evidence>
<gene>
    <name evidence="8" type="ORF">BTO32_15465</name>
</gene>
<evidence type="ECO:0000313" key="8">
    <source>
        <dbReference type="EMBL" id="ONF42604.1"/>
    </source>
</evidence>
<feature type="domain" description="Type II/III secretion system secretin-like" evidence="7">
    <location>
        <begin position="379"/>
        <end position="540"/>
    </location>
</feature>
<keyword evidence="2 6" id="KW-0732">Signal</keyword>
<dbReference type="PROSITE" id="PS51257">
    <property type="entry name" value="PROKAR_LIPOPROTEIN"/>
    <property type="match status" value="1"/>
</dbReference>
<sequence length="544" mass="59345">MKKLLLATATSVFLAGCAAWFPETKADREPHYPTVADLQSRLVALEQQAAREASFKSDQPWLVKQEVKEYPRYPYLDDQQITISQFGKTLPEMVGRLAEQLNVNIHLAADLYMDKGEDSRRSDAERMDNRSSRTGQPASIEQPKIVDTASVMTLFGGAFGGDGERFGNPLKTRISVVSQGGSASALLDNIAAQLGISWRYDETRNQVTFYRLAQETFQVFFPGVADAAVELGRSGDRDAVIRQQASFENESGSWDEIAEGVQALLSPLGKATLVKGTGSLVVIDTPEILESVSEYVKSINDIYGRQVYLQIRTASATVESTNDFNITWNNILNTVNNGQFQIGTNSAEVATQALPNVFNVIRTSTGANLALELLATEFESTEINEQAVTTLSNQPTSLKVLTETGYISGISQQDSTTSSDNVVSDVQTDTVNIGFDATLVPRVVSDSRLQLQVALELSSNLTLVNFDSTIVQTPTRDRNSVVQRAWLRNGETWVIAAFSSEKQSNQESGTGSAKLWGLGGGTSKSKSKQVLLVMITPHIQDGVF</sequence>
<evidence type="ECO:0000256" key="4">
    <source>
        <dbReference type="RuleBase" id="RU004003"/>
    </source>
</evidence>
<evidence type="ECO:0000256" key="2">
    <source>
        <dbReference type="ARBA" id="ARBA00022729"/>
    </source>
</evidence>
<keyword evidence="3" id="KW-0472">Membrane</keyword>
<reference evidence="8 9" key="1">
    <citation type="submission" date="2016-12" db="EMBL/GenBank/DDBJ databases">
        <title>Marinobacter lutaoensis whole genome sequencing.</title>
        <authorList>
            <person name="Verma A."/>
            <person name="Krishnamurthi S."/>
        </authorList>
    </citation>
    <scope>NUCLEOTIDE SEQUENCE [LARGE SCALE GENOMIC DNA]</scope>
    <source>
        <strain evidence="8 9">T5054</strain>
    </source>
</reference>
<comment type="caution">
    <text evidence="8">The sequence shown here is derived from an EMBL/GenBank/DDBJ whole genome shotgun (WGS) entry which is preliminary data.</text>
</comment>
<feature type="chain" id="PRO_5012324246" evidence="6">
    <location>
        <begin position="19"/>
        <end position="544"/>
    </location>
</feature>
<dbReference type="STRING" id="135739.BTO32_15465"/>
<name>A0A1V2DPP3_9GAMM</name>
<evidence type="ECO:0000313" key="9">
    <source>
        <dbReference type="Proteomes" id="UP000189339"/>
    </source>
</evidence>
<dbReference type="InterPro" id="IPR004846">
    <property type="entry name" value="T2SS/T3SS_dom"/>
</dbReference>
<dbReference type="AlphaFoldDB" id="A0A1V2DPP3"/>
<comment type="similarity">
    <text evidence="4">Belongs to the bacterial secretin family.</text>
</comment>
<dbReference type="GO" id="GO:0009306">
    <property type="term" value="P:protein secretion"/>
    <property type="evidence" value="ECO:0007669"/>
    <property type="project" value="InterPro"/>
</dbReference>
<proteinExistence type="inferred from homology"/>
<protein>
    <submittedName>
        <fullName evidence="8">Type II secretory pathway protein</fullName>
    </submittedName>
</protein>
<comment type="subcellular location">
    <subcellularLocation>
        <location evidence="1">Membrane</location>
    </subcellularLocation>
</comment>
<feature type="compositionally biased region" description="Basic and acidic residues" evidence="5">
    <location>
        <begin position="116"/>
        <end position="131"/>
    </location>
</feature>